<dbReference type="OrthoDB" id="431958at2759"/>
<dbReference type="PRINTS" id="PR01415">
    <property type="entry name" value="ANKYRIN"/>
</dbReference>
<dbReference type="PANTHER" id="PTHR24173">
    <property type="entry name" value="ANKYRIN REPEAT CONTAINING"/>
    <property type="match status" value="1"/>
</dbReference>
<accession>A0A812RWS6</accession>
<dbReference type="InterPro" id="IPR036770">
    <property type="entry name" value="Ankyrin_rpt-contain_sf"/>
</dbReference>
<proteinExistence type="predicted"/>
<dbReference type="InterPro" id="IPR002110">
    <property type="entry name" value="Ankyrin_rpt"/>
</dbReference>
<sequence length="404" mass="43910">MEMVSVWTASGARLVTIPLEELSDVLSLKRYLQGICGLTRFQQRLLCDGVDLKDSFKFDLPVDVQLVLLPLSEASESERRELLDAVGSAEVLEIEKILQRPQDPNLADFSGNTPLARAAMQGNLDIMRLLLEASASTNAFSGLPDWTPLHSASLNGHVEGVSLLLQFRADMNLRIRNGATALHVASVLGQPEIASLLLEAGAPKNSQLDNGMTPLHVAAAHGHAEVVRVLLQARVDLTSNQRRGRTALHSAAKKGHVRVVQMLLEAGFEKEVPQNDGATALHVASKHGQAEVVRLLLGLRARPNVRQLSGKTALHFASRRGHVDVVRSLLEAGSETEGVLAALAAGHVEVVRLQYEFKADEHLGATGTVALQLAYLVKAAKKFCSCCWPKLLPSRRRRGRIRRA</sequence>
<organism evidence="5 6">
    <name type="scientific">Symbiodinium necroappetens</name>
    <dbReference type="NCBI Taxonomy" id="1628268"/>
    <lineage>
        <taxon>Eukaryota</taxon>
        <taxon>Sar</taxon>
        <taxon>Alveolata</taxon>
        <taxon>Dinophyceae</taxon>
        <taxon>Suessiales</taxon>
        <taxon>Symbiodiniaceae</taxon>
        <taxon>Symbiodinium</taxon>
    </lineage>
</organism>
<dbReference type="Gene3D" id="1.25.40.20">
    <property type="entry name" value="Ankyrin repeat-containing domain"/>
    <property type="match status" value="3"/>
</dbReference>
<dbReference type="Proteomes" id="UP000601435">
    <property type="component" value="Unassembled WGS sequence"/>
</dbReference>
<feature type="repeat" description="ANK" evidence="3">
    <location>
        <begin position="110"/>
        <end position="142"/>
    </location>
</feature>
<evidence type="ECO:0000256" key="1">
    <source>
        <dbReference type="ARBA" id="ARBA00022737"/>
    </source>
</evidence>
<dbReference type="InterPro" id="IPR029071">
    <property type="entry name" value="Ubiquitin-like_domsf"/>
</dbReference>
<dbReference type="PROSITE" id="PS50053">
    <property type="entry name" value="UBIQUITIN_2"/>
    <property type="match status" value="1"/>
</dbReference>
<evidence type="ECO:0000256" key="3">
    <source>
        <dbReference type="PROSITE-ProRule" id="PRU00023"/>
    </source>
</evidence>
<keyword evidence="2 3" id="KW-0040">ANK repeat</keyword>
<protein>
    <submittedName>
        <fullName evidence="5">ANK1 protein</fullName>
    </submittedName>
</protein>
<dbReference type="SMART" id="SM00248">
    <property type="entry name" value="ANK"/>
    <property type="match status" value="7"/>
</dbReference>
<reference evidence="5" key="1">
    <citation type="submission" date="2021-02" db="EMBL/GenBank/DDBJ databases">
        <authorList>
            <person name="Dougan E. K."/>
            <person name="Rhodes N."/>
            <person name="Thang M."/>
            <person name="Chan C."/>
        </authorList>
    </citation>
    <scope>NUCLEOTIDE SEQUENCE</scope>
</reference>
<evidence type="ECO:0000259" key="4">
    <source>
        <dbReference type="PROSITE" id="PS50053"/>
    </source>
</evidence>
<dbReference type="SUPFAM" id="SSF48403">
    <property type="entry name" value="Ankyrin repeat"/>
    <property type="match status" value="1"/>
</dbReference>
<feature type="repeat" description="ANK" evidence="3">
    <location>
        <begin position="243"/>
        <end position="275"/>
    </location>
</feature>
<dbReference type="SUPFAM" id="SSF54236">
    <property type="entry name" value="Ubiquitin-like"/>
    <property type="match status" value="1"/>
</dbReference>
<evidence type="ECO:0000313" key="6">
    <source>
        <dbReference type="Proteomes" id="UP000601435"/>
    </source>
</evidence>
<dbReference type="PROSITE" id="PS50297">
    <property type="entry name" value="ANK_REP_REGION"/>
    <property type="match status" value="7"/>
</dbReference>
<feature type="repeat" description="ANK" evidence="3">
    <location>
        <begin position="144"/>
        <end position="176"/>
    </location>
</feature>
<feature type="repeat" description="ANK" evidence="3">
    <location>
        <begin position="276"/>
        <end position="308"/>
    </location>
</feature>
<dbReference type="Pfam" id="PF12796">
    <property type="entry name" value="Ank_2"/>
    <property type="match status" value="3"/>
</dbReference>
<dbReference type="AlphaFoldDB" id="A0A812RWS6"/>
<dbReference type="PROSITE" id="PS50088">
    <property type="entry name" value="ANK_REPEAT"/>
    <property type="match status" value="7"/>
</dbReference>
<comment type="caution">
    <text evidence="5">The sequence shown here is derived from an EMBL/GenBank/DDBJ whole genome shotgun (WGS) entry which is preliminary data.</text>
</comment>
<keyword evidence="1" id="KW-0677">Repeat</keyword>
<feature type="repeat" description="ANK" evidence="3">
    <location>
        <begin position="177"/>
        <end position="209"/>
    </location>
</feature>
<feature type="repeat" description="ANK" evidence="3">
    <location>
        <begin position="210"/>
        <end position="242"/>
    </location>
</feature>
<keyword evidence="6" id="KW-1185">Reference proteome</keyword>
<dbReference type="EMBL" id="CAJNJA010020357">
    <property type="protein sequence ID" value="CAE7458709.1"/>
    <property type="molecule type" value="Genomic_DNA"/>
</dbReference>
<evidence type="ECO:0000313" key="5">
    <source>
        <dbReference type="EMBL" id="CAE7458709.1"/>
    </source>
</evidence>
<feature type="domain" description="Ubiquitin-like" evidence="4">
    <location>
        <begin position="2"/>
        <end position="55"/>
    </location>
</feature>
<evidence type="ECO:0000256" key="2">
    <source>
        <dbReference type="ARBA" id="ARBA00023043"/>
    </source>
</evidence>
<gene>
    <name evidence="5" type="primary">ANK1</name>
    <name evidence="5" type="ORF">SNEC2469_LOCUS12793</name>
</gene>
<dbReference type="InterPro" id="IPR000626">
    <property type="entry name" value="Ubiquitin-like_dom"/>
</dbReference>
<dbReference type="PANTHER" id="PTHR24173:SF74">
    <property type="entry name" value="ANKYRIN REPEAT DOMAIN-CONTAINING PROTEIN 16"/>
    <property type="match status" value="1"/>
</dbReference>
<feature type="repeat" description="ANK" evidence="3">
    <location>
        <begin position="309"/>
        <end position="335"/>
    </location>
</feature>
<name>A0A812RWS6_9DINO</name>